<sequence>MNRQDFLSSIGLLAGGSLTGNLLSGDGQEREKAAKKEKPLFTVAHITDVHIREGDDAPARFKKVLRNIIDQHKPDFFLNTGDSIHDASYDNVVREQVTSQWALWDECVKAIGKYEMHSCLGNHDMWWKAPSKEDEMYGKAYVVKRLGTPHRYYTVQKGNWHFFMLDGNNKGISLDPEQFDWLKAKLEALPKGDFAVVMSHYPILGTTQLLEGGGHSDFKQLKDLFFKTDRVRLALSGHNHLSDNTMYNGITYACNGAMSGFWWGKGDEKSAGPYFYQETPPGYAILKLYKDGTVESKYIPHEA</sequence>
<dbReference type="Pfam" id="PF00149">
    <property type="entry name" value="Metallophos"/>
    <property type="match status" value="1"/>
</dbReference>
<keyword evidence="3" id="KW-1185">Reference proteome</keyword>
<evidence type="ECO:0000313" key="2">
    <source>
        <dbReference type="EMBL" id="WZN48345.1"/>
    </source>
</evidence>
<feature type="domain" description="Calcineurin-like phosphoesterase" evidence="1">
    <location>
        <begin position="42"/>
        <end position="240"/>
    </location>
</feature>
<dbReference type="RefSeq" id="WP_341842939.1">
    <property type="nucleotide sequence ID" value="NZ_CP149792.1"/>
</dbReference>
<gene>
    <name evidence="2" type="ORF">WJU22_09175</name>
</gene>
<organism evidence="2 3">
    <name type="scientific">Chitinophaga caseinilytica</name>
    <dbReference type="NCBI Taxonomy" id="2267521"/>
    <lineage>
        <taxon>Bacteria</taxon>
        <taxon>Pseudomonadati</taxon>
        <taxon>Bacteroidota</taxon>
        <taxon>Chitinophagia</taxon>
        <taxon>Chitinophagales</taxon>
        <taxon>Chitinophagaceae</taxon>
        <taxon>Chitinophaga</taxon>
    </lineage>
</organism>
<protein>
    <submittedName>
        <fullName evidence="2">Metallophosphoesterase</fullName>
    </submittedName>
</protein>
<reference evidence="2 3" key="1">
    <citation type="submission" date="2024-03" db="EMBL/GenBank/DDBJ databases">
        <title>Chitinophaga caseinilytica sp. nov., a casein hydrolysing bacterium isolated from forest soil.</title>
        <authorList>
            <person name="Lee D.S."/>
            <person name="Han D.M."/>
            <person name="Baek J.H."/>
            <person name="Choi D.G."/>
            <person name="Jeon J.H."/>
            <person name="Jeon C.O."/>
        </authorList>
    </citation>
    <scope>NUCLEOTIDE SEQUENCE [LARGE SCALE GENOMIC DNA]</scope>
    <source>
        <strain evidence="2 3">KACC 19118</strain>
    </source>
</reference>
<evidence type="ECO:0000259" key="1">
    <source>
        <dbReference type="Pfam" id="PF00149"/>
    </source>
</evidence>
<dbReference type="InterPro" id="IPR029052">
    <property type="entry name" value="Metallo-depent_PP-like"/>
</dbReference>
<name>A0ABZ2Z7Y5_9BACT</name>
<evidence type="ECO:0000313" key="3">
    <source>
        <dbReference type="Proteomes" id="UP001449657"/>
    </source>
</evidence>
<dbReference type="PANTHER" id="PTHR43143">
    <property type="entry name" value="METALLOPHOSPHOESTERASE, CALCINEURIN SUPERFAMILY"/>
    <property type="match status" value="1"/>
</dbReference>
<dbReference type="Proteomes" id="UP001449657">
    <property type="component" value="Chromosome"/>
</dbReference>
<dbReference type="InterPro" id="IPR004843">
    <property type="entry name" value="Calcineurin-like_PHP"/>
</dbReference>
<proteinExistence type="predicted"/>
<dbReference type="SUPFAM" id="SSF56300">
    <property type="entry name" value="Metallo-dependent phosphatases"/>
    <property type="match status" value="1"/>
</dbReference>
<dbReference type="InterPro" id="IPR051918">
    <property type="entry name" value="STPP_CPPED1"/>
</dbReference>
<accession>A0ABZ2Z7Y5</accession>
<dbReference type="PANTHER" id="PTHR43143:SF1">
    <property type="entry name" value="SERINE_THREONINE-PROTEIN PHOSPHATASE CPPED1"/>
    <property type="match status" value="1"/>
</dbReference>
<dbReference type="Gene3D" id="3.60.21.10">
    <property type="match status" value="1"/>
</dbReference>
<dbReference type="EMBL" id="CP150096">
    <property type="protein sequence ID" value="WZN48345.1"/>
    <property type="molecule type" value="Genomic_DNA"/>
</dbReference>